<dbReference type="EMBL" id="MFJG01000025">
    <property type="protein sequence ID" value="OGG06171.1"/>
    <property type="molecule type" value="Genomic_DNA"/>
</dbReference>
<comment type="caution">
    <text evidence="1">The sequence shown here is derived from an EMBL/GenBank/DDBJ whole genome shotgun (WGS) entry which is preliminary data.</text>
</comment>
<evidence type="ECO:0000313" key="2">
    <source>
        <dbReference type="Proteomes" id="UP000178681"/>
    </source>
</evidence>
<name>A0A1F5Z162_9BACT</name>
<dbReference type="Proteomes" id="UP000178681">
    <property type="component" value="Unassembled WGS sequence"/>
</dbReference>
<dbReference type="AlphaFoldDB" id="A0A1F5Z162"/>
<protein>
    <submittedName>
        <fullName evidence="1">Uncharacterized protein</fullName>
    </submittedName>
</protein>
<reference evidence="1 2" key="1">
    <citation type="journal article" date="2016" name="Nat. Commun.">
        <title>Thousands of microbial genomes shed light on interconnected biogeochemical processes in an aquifer system.</title>
        <authorList>
            <person name="Anantharaman K."/>
            <person name="Brown C.T."/>
            <person name="Hug L.A."/>
            <person name="Sharon I."/>
            <person name="Castelle C.J."/>
            <person name="Probst A.J."/>
            <person name="Thomas B.C."/>
            <person name="Singh A."/>
            <person name="Wilkins M.J."/>
            <person name="Karaoz U."/>
            <person name="Brodie E.L."/>
            <person name="Williams K.H."/>
            <person name="Hubbard S.S."/>
            <person name="Banfield J.F."/>
        </authorList>
    </citation>
    <scope>NUCLEOTIDE SEQUENCE [LARGE SCALE GENOMIC DNA]</scope>
</reference>
<proteinExistence type="predicted"/>
<gene>
    <name evidence="1" type="ORF">A2872_04345</name>
</gene>
<accession>A0A1F5Z162</accession>
<sequence>MKIKMNGGVIMSLENRVHYLKDPHDDSDVYVGGDADRLLDRAKRRGGGGVPEPLQPLVAEALNKNKRTDVTKGESSEK</sequence>
<dbReference type="STRING" id="1798377.A2872_04345"/>
<organism evidence="1 2">
    <name type="scientific">Candidatus Gottesmanbacteria bacterium RIFCSPHIGHO2_01_FULL_42_12</name>
    <dbReference type="NCBI Taxonomy" id="1798377"/>
    <lineage>
        <taxon>Bacteria</taxon>
        <taxon>Candidatus Gottesmaniibacteriota</taxon>
    </lineage>
</organism>
<evidence type="ECO:0000313" key="1">
    <source>
        <dbReference type="EMBL" id="OGG06171.1"/>
    </source>
</evidence>